<dbReference type="Proteomes" id="UP001454036">
    <property type="component" value="Unassembled WGS sequence"/>
</dbReference>
<dbReference type="SUPFAM" id="SSF52266">
    <property type="entry name" value="SGNH hydrolase"/>
    <property type="match status" value="1"/>
</dbReference>
<dbReference type="InterPro" id="IPR035669">
    <property type="entry name" value="SGNH_plant_lipase-like"/>
</dbReference>
<dbReference type="PANTHER" id="PTHR45642:SF103">
    <property type="entry name" value="ZINC FINGER PROTEIN"/>
    <property type="match status" value="1"/>
</dbReference>
<proteinExistence type="inferred from homology"/>
<reference evidence="2 3" key="1">
    <citation type="submission" date="2024-01" db="EMBL/GenBank/DDBJ databases">
        <title>The complete chloroplast genome sequence of Lithospermum erythrorhizon: insights into the phylogenetic relationship among Boraginaceae species and the maternal lineages of purple gromwells.</title>
        <authorList>
            <person name="Okada T."/>
            <person name="Watanabe K."/>
        </authorList>
    </citation>
    <scope>NUCLEOTIDE SEQUENCE [LARGE SCALE GENOMIC DNA]</scope>
</reference>
<evidence type="ECO:0000313" key="2">
    <source>
        <dbReference type="EMBL" id="GAA0152501.1"/>
    </source>
</evidence>
<protein>
    <submittedName>
        <fullName evidence="2">Hydrolase</fullName>
    </submittedName>
</protein>
<dbReference type="CDD" id="cd01837">
    <property type="entry name" value="SGNH_plant_lipase_like"/>
    <property type="match status" value="1"/>
</dbReference>
<keyword evidence="2" id="KW-0378">Hydrolase</keyword>
<sequence length="378" mass="41825">MIVFLIYKHNYSFSYQVKVHSLRQEEKMGILSFLVWALLILALSLNAANGDPLVPAFNIFGDSVVDAGNNNNLGTLVKANFLPYGRDFLTHKPTGRFCNGKLAIDFTVEYLGFDLYPPAYLSKEATGNNILTGVNFASASSGYYDGTAQLYRAVTLTQQMKYYQEWQDEVVNMVGREKADDIFAGGIHLLSAGSSDFLQNYYIVPFFNVVYTPDRFSNFLMKSYTTFVQKMYGLGAKRIGVTNLPPMGCLPAAITLFGGGSNECVSRLNQDAVLFNNKLKSTSQDLKNKLPGLKLVVFDIYSPLLSLITNPTDTGFFESRRACCGTGTIETSFLCNSRSVGTCSNATEYVFWDGFHPSEAANEYLAQSLVVQGFELIS</sequence>
<dbReference type="AlphaFoldDB" id="A0AAV3PNC2"/>
<keyword evidence="3" id="KW-1185">Reference proteome</keyword>
<dbReference type="InterPro" id="IPR036514">
    <property type="entry name" value="SGNH_hydro_sf"/>
</dbReference>
<dbReference type="GO" id="GO:0016788">
    <property type="term" value="F:hydrolase activity, acting on ester bonds"/>
    <property type="evidence" value="ECO:0007669"/>
    <property type="project" value="InterPro"/>
</dbReference>
<dbReference type="InterPro" id="IPR050592">
    <property type="entry name" value="GDSL_lipolytic_enzyme"/>
</dbReference>
<comment type="caution">
    <text evidence="2">The sequence shown here is derived from an EMBL/GenBank/DDBJ whole genome shotgun (WGS) entry which is preliminary data.</text>
</comment>
<organism evidence="2 3">
    <name type="scientific">Lithospermum erythrorhizon</name>
    <name type="common">Purple gromwell</name>
    <name type="synonym">Lithospermum officinale var. erythrorhizon</name>
    <dbReference type="NCBI Taxonomy" id="34254"/>
    <lineage>
        <taxon>Eukaryota</taxon>
        <taxon>Viridiplantae</taxon>
        <taxon>Streptophyta</taxon>
        <taxon>Embryophyta</taxon>
        <taxon>Tracheophyta</taxon>
        <taxon>Spermatophyta</taxon>
        <taxon>Magnoliopsida</taxon>
        <taxon>eudicotyledons</taxon>
        <taxon>Gunneridae</taxon>
        <taxon>Pentapetalae</taxon>
        <taxon>asterids</taxon>
        <taxon>lamiids</taxon>
        <taxon>Boraginales</taxon>
        <taxon>Boraginaceae</taxon>
        <taxon>Boraginoideae</taxon>
        <taxon>Lithospermeae</taxon>
        <taxon>Lithospermum</taxon>
    </lineage>
</organism>
<dbReference type="InterPro" id="IPR001087">
    <property type="entry name" value="GDSL"/>
</dbReference>
<gene>
    <name evidence="2" type="ORF">LIER_10969</name>
</gene>
<dbReference type="Gene3D" id="3.40.50.1110">
    <property type="entry name" value="SGNH hydrolase"/>
    <property type="match status" value="1"/>
</dbReference>
<evidence type="ECO:0000313" key="3">
    <source>
        <dbReference type="Proteomes" id="UP001454036"/>
    </source>
</evidence>
<name>A0AAV3PNC2_LITER</name>
<dbReference type="FunFam" id="3.40.50.1110:FF:000003">
    <property type="entry name" value="GDSL esterase/lipase APG"/>
    <property type="match status" value="1"/>
</dbReference>
<dbReference type="PANTHER" id="PTHR45642">
    <property type="entry name" value="GDSL ESTERASE/LIPASE EXL3"/>
    <property type="match status" value="1"/>
</dbReference>
<accession>A0AAV3PNC2</accession>
<evidence type="ECO:0000256" key="1">
    <source>
        <dbReference type="ARBA" id="ARBA00008668"/>
    </source>
</evidence>
<dbReference type="Pfam" id="PF00657">
    <property type="entry name" value="Lipase_GDSL"/>
    <property type="match status" value="1"/>
</dbReference>
<dbReference type="EMBL" id="BAABME010001996">
    <property type="protein sequence ID" value="GAA0152501.1"/>
    <property type="molecule type" value="Genomic_DNA"/>
</dbReference>
<comment type="similarity">
    <text evidence="1">Belongs to the 'GDSL' lipolytic enzyme family.</text>
</comment>